<keyword evidence="5" id="KW-1185">Reference proteome</keyword>
<dbReference type="InterPro" id="IPR002586">
    <property type="entry name" value="CobQ/CobB/MinD/ParA_Nub-bd_dom"/>
</dbReference>
<keyword evidence="1" id="KW-0547">Nucleotide-binding</keyword>
<evidence type="ECO:0000313" key="5">
    <source>
        <dbReference type="Proteomes" id="UP001331561"/>
    </source>
</evidence>
<dbReference type="NCBIfam" id="TIGR01007">
    <property type="entry name" value="eps_fam"/>
    <property type="match status" value="1"/>
</dbReference>
<accession>A0ABU6K7I3</accession>
<dbReference type="GO" id="GO:0016301">
    <property type="term" value="F:kinase activity"/>
    <property type="evidence" value="ECO:0007669"/>
    <property type="project" value="UniProtKB-KW"/>
</dbReference>
<protein>
    <submittedName>
        <fullName evidence="4">Chain length determinant protein tyrosine kinase EpsG</fullName>
    </submittedName>
</protein>
<keyword evidence="4" id="KW-0418">Kinase</keyword>
<gene>
    <name evidence="4" type="primary">epsG</name>
    <name evidence="4" type="ORF">VVD49_19070</name>
</gene>
<dbReference type="RefSeq" id="WP_327600816.1">
    <property type="nucleotide sequence ID" value="NZ_JAYXHS010000004.1"/>
</dbReference>
<dbReference type="NCBIfam" id="TIGR03029">
    <property type="entry name" value="EpsG"/>
    <property type="match status" value="1"/>
</dbReference>
<dbReference type="Proteomes" id="UP001331561">
    <property type="component" value="Unassembled WGS sequence"/>
</dbReference>
<feature type="domain" description="CobQ/CobB/MinD/ParA nucleotide binding" evidence="3">
    <location>
        <begin position="124"/>
        <end position="292"/>
    </location>
</feature>
<dbReference type="Gene3D" id="3.40.50.300">
    <property type="entry name" value="P-loop containing nucleotide triphosphate hydrolases"/>
    <property type="match status" value="1"/>
</dbReference>
<proteinExistence type="predicted"/>
<evidence type="ECO:0000256" key="2">
    <source>
        <dbReference type="ARBA" id="ARBA00022840"/>
    </source>
</evidence>
<evidence type="ECO:0000259" key="3">
    <source>
        <dbReference type="Pfam" id="PF01656"/>
    </source>
</evidence>
<dbReference type="InterPro" id="IPR027417">
    <property type="entry name" value="P-loop_NTPase"/>
</dbReference>
<dbReference type="EMBL" id="JAYXHS010000004">
    <property type="protein sequence ID" value="MEC5387842.1"/>
    <property type="molecule type" value="Genomic_DNA"/>
</dbReference>
<dbReference type="Pfam" id="PF01656">
    <property type="entry name" value="CbiA"/>
    <property type="match status" value="1"/>
</dbReference>
<dbReference type="InterPro" id="IPR050445">
    <property type="entry name" value="Bact_polysacc_biosynth/exp"/>
</dbReference>
<dbReference type="PANTHER" id="PTHR32309">
    <property type="entry name" value="TYROSINE-PROTEIN KINASE"/>
    <property type="match status" value="1"/>
</dbReference>
<dbReference type="PANTHER" id="PTHR32309:SF13">
    <property type="entry name" value="FERRIC ENTEROBACTIN TRANSPORT PROTEIN FEPE"/>
    <property type="match status" value="1"/>
</dbReference>
<name>A0ABU6K7I3_9RHOO</name>
<dbReference type="InterPro" id="IPR037257">
    <property type="entry name" value="T2SS_E_N_sf"/>
</dbReference>
<dbReference type="SUPFAM" id="SSF52540">
    <property type="entry name" value="P-loop containing nucleoside triphosphate hydrolases"/>
    <property type="match status" value="1"/>
</dbReference>
<dbReference type="SUPFAM" id="SSF160246">
    <property type="entry name" value="EspE N-terminal domain-like"/>
    <property type="match status" value="1"/>
</dbReference>
<evidence type="ECO:0000256" key="1">
    <source>
        <dbReference type="ARBA" id="ARBA00022741"/>
    </source>
</evidence>
<sequence>MNAPYEAPNRNHQASRPIGGILVDAGRLHPVDAERIMKLQREKNMRFGDAALSLKLLNADDIDFALAQQFDYAYLPQVSTGGSALPKALVAAWKPQSKVVEDLRALRSQLMLRWFGTAGNNALAIVSPEARAGRSWLTANLAVVFSQLGERTLLIDADMRKPSQHELFGLKNGIGLSALLAERCDFRCIQRVPDLRALSVLTAGATPPNPQELLGRPGFAHLLEAASESYDVILIDTPAALASADAQIISAHARGAVIVARRNVGAVKQLQQTTENLRQFGVQMVGSLFNKY</sequence>
<keyword evidence="2" id="KW-0067">ATP-binding</keyword>
<comment type="caution">
    <text evidence="4">The sequence shown here is derived from an EMBL/GenBank/DDBJ whole genome shotgun (WGS) entry which is preliminary data.</text>
</comment>
<organism evidence="4 5">
    <name type="scientific">Uliginosibacterium silvisoli</name>
    <dbReference type="NCBI Taxonomy" id="3114758"/>
    <lineage>
        <taxon>Bacteria</taxon>
        <taxon>Pseudomonadati</taxon>
        <taxon>Pseudomonadota</taxon>
        <taxon>Betaproteobacteria</taxon>
        <taxon>Rhodocyclales</taxon>
        <taxon>Zoogloeaceae</taxon>
        <taxon>Uliginosibacterium</taxon>
    </lineage>
</organism>
<dbReference type="CDD" id="cd05387">
    <property type="entry name" value="BY-kinase"/>
    <property type="match status" value="1"/>
</dbReference>
<dbReference type="InterPro" id="IPR017479">
    <property type="entry name" value="Tyr_kinase_chain_length_EpsG"/>
</dbReference>
<reference evidence="4 5" key="1">
    <citation type="submission" date="2024-01" db="EMBL/GenBank/DDBJ databases">
        <title>Uliginosibacterium soil sp. nov.</title>
        <authorList>
            <person name="Lv Y."/>
        </authorList>
    </citation>
    <scope>NUCLEOTIDE SEQUENCE [LARGE SCALE GENOMIC DNA]</scope>
    <source>
        <strain evidence="4 5">H3</strain>
    </source>
</reference>
<keyword evidence="4" id="KW-0808">Transferase</keyword>
<dbReference type="InterPro" id="IPR005702">
    <property type="entry name" value="Wzc-like_C"/>
</dbReference>
<evidence type="ECO:0000313" key="4">
    <source>
        <dbReference type="EMBL" id="MEC5387842.1"/>
    </source>
</evidence>